<evidence type="ECO:0008006" key="3">
    <source>
        <dbReference type="Google" id="ProtNLM"/>
    </source>
</evidence>
<dbReference type="RefSeq" id="WP_084425871.1">
    <property type="nucleotide sequence ID" value="NZ_CP042914.1"/>
</dbReference>
<proteinExistence type="predicted"/>
<reference evidence="1 2" key="1">
    <citation type="submission" date="2019-08" db="EMBL/GenBank/DDBJ databases">
        <title>Deep-cultivation of Planctomycetes and their phenomic and genomic characterization uncovers novel biology.</title>
        <authorList>
            <person name="Wiegand S."/>
            <person name="Jogler M."/>
            <person name="Boedeker C."/>
            <person name="Pinto D."/>
            <person name="Vollmers J."/>
            <person name="Rivas-Marin E."/>
            <person name="Kohn T."/>
            <person name="Peeters S.H."/>
            <person name="Heuer A."/>
            <person name="Rast P."/>
            <person name="Oberbeckmann S."/>
            <person name="Bunk B."/>
            <person name="Jeske O."/>
            <person name="Meyerdierks A."/>
            <person name="Storesund J.E."/>
            <person name="Kallscheuer N."/>
            <person name="Luecker S."/>
            <person name="Lage O.M."/>
            <person name="Pohl T."/>
            <person name="Merkel B.J."/>
            <person name="Hornburger P."/>
            <person name="Mueller R.-W."/>
            <person name="Bruemmer F."/>
            <person name="Labrenz M."/>
            <person name="Spormann A.M."/>
            <person name="Op den Camp H."/>
            <person name="Overmann J."/>
            <person name="Amann R."/>
            <person name="Jetten M.S.M."/>
            <person name="Mascher T."/>
            <person name="Medema M.H."/>
            <person name="Devos D.P."/>
            <person name="Kaster A.-K."/>
            <person name="Ovreas L."/>
            <person name="Rohde M."/>
            <person name="Galperin M.Y."/>
            <person name="Jogler C."/>
        </authorList>
    </citation>
    <scope>NUCLEOTIDE SEQUENCE [LARGE SCALE GENOMIC DNA]</scope>
    <source>
        <strain evidence="1 2">UC8</strain>
    </source>
</reference>
<keyword evidence="2" id="KW-1185">Reference proteome</keyword>
<name>A0A5B9QWJ2_9BACT</name>
<dbReference type="Proteomes" id="UP000325286">
    <property type="component" value="Chromosome"/>
</dbReference>
<sequence length="93" mass="10217">MADLWLRDTDADELVEKIAKAVVEAMRPLLTETAEPRLVDRERMAKLLSISVPKLDSLTRARTIPSVTIGSRRLYQPAAVIDALASGGQEEDA</sequence>
<evidence type="ECO:0000313" key="1">
    <source>
        <dbReference type="EMBL" id="QEG43418.1"/>
    </source>
</evidence>
<protein>
    <recommendedName>
        <fullName evidence="3">Helix-turn-helix domain protein</fullName>
    </recommendedName>
</protein>
<dbReference type="AlphaFoldDB" id="A0A5B9QWJ2"/>
<evidence type="ECO:0000313" key="2">
    <source>
        <dbReference type="Proteomes" id="UP000325286"/>
    </source>
</evidence>
<dbReference type="OrthoDB" id="1097811at2"/>
<organism evidence="1 2">
    <name type="scientific">Roseimaritima ulvae</name>
    <dbReference type="NCBI Taxonomy" id="980254"/>
    <lineage>
        <taxon>Bacteria</taxon>
        <taxon>Pseudomonadati</taxon>
        <taxon>Planctomycetota</taxon>
        <taxon>Planctomycetia</taxon>
        <taxon>Pirellulales</taxon>
        <taxon>Pirellulaceae</taxon>
        <taxon>Roseimaritima</taxon>
    </lineage>
</organism>
<accession>A0A5B9QWJ2</accession>
<dbReference type="KEGG" id="rul:UC8_54670"/>
<dbReference type="EMBL" id="CP042914">
    <property type="protein sequence ID" value="QEG43418.1"/>
    <property type="molecule type" value="Genomic_DNA"/>
</dbReference>
<gene>
    <name evidence="1" type="ORF">UC8_54670</name>
</gene>